<dbReference type="EMBL" id="BLLK01000062">
    <property type="protein sequence ID" value="GFH58931.1"/>
    <property type="molecule type" value="Genomic_DNA"/>
</dbReference>
<dbReference type="GO" id="GO:0006545">
    <property type="term" value="P:glycine biosynthetic process"/>
    <property type="evidence" value="ECO:0007669"/>
    <property type="project" value="TreeGrafter"/>
</dbReference>
<evidence type="ECO:0000313" key="7">
    <source>
        <dbReference type="EMBL" id="GFH58931.1"/>
    </source>
</evidence>
<dbReference type="Proteomes" id="UP001054902">
    <property type="component" value="Unassembled WGS sequence"/>
</dbReference>
<keyword evidence="4" id="KW-0456">Lyase</keyword>
<feature type="domain" description="Aromatic amino acid beta-eliminating lyase/threonine aldolase" evidence="6">
    <location>
        <begin position="2"/>
        <end position="267"/>
    </location>
</feature>
<evidence type="ECO:0000256" key="5">
    <source>
        <dbReference type="PIRSR" id="PIRSR017617-1"/>
    </source>
</evidence>
<feature type="modified residue" description="N6-(pyridoxal phosphate)lysine" evidence="5">
    <location>
        <position position="192"/>
    </location>
</feature>
<comment type="similarity">
    <text evidence="2">Belongs to the threonine aldolase family.</text>
</comment>
<evidence type="ECO:0000313" key="8">
    <source>
        <dbReference type="Proteomes" id="UP001054902"/>
    </source>
</evidence>
<organism evidence="7 8">
    <name type="scientific">Chaetoceros tenuissimus</name>
    <dbReference type="NCBI Taxonomy" id="426638"/>
    <lineage>
        <taxon>Eukaryota</taxon>
        <taxon>Sar</taxon>
        <taxon>Stramenopiles</taxon>
        <taxon>Ochrophyta</taxon>
        <taxon>Bacillariophyta</taxon>
        <taxon>Coscinodiscophyceae</taxon>
        <taxon>Chaetocerotophycidae</taxon>
        <taxon>Chaetocerotales</taxon>
        <taxon>Chaetocerotaceae</taxon>
        <taxon>Chaetoceros</taxon>
    </lineage>
</organism>
<dbReference type="NCBIfam" id="NF041359">
    <property type="entry name" value="GntG_guanitoxin"/>
    <property type="match status" value="1"/>
</dbReference>
<evidence type="ECO:0000256" key="1">
    <source>
        <dbReference type="ARBA" id="ARBA00001933"/>
    </source>
</evidence>
<dbReference type="GO" id="GO:0006567">
    <property type="term" value="P:L-threonine catabolic process"/>
    <property type="evidence" value="ECO:0007669"/>
    <property type="project" value="TreeGrafter"/>
</dbReference>
<proteinExistence type="inferred from homology"/>
<sequence length="314" mass="34621">MPSQEMRQCSVTAPLGDDVFSEDPTVNELQRQTADMFRKEDALWLPSGTMANLCAIQAHCHERASEIIVGKESHLTLWEGGNLSTIAAVHPRQIMEDPFGKLDLEEVRNVWRSDNDDHFAKTSLVCIENSHNMMGGSVLDKKYIDELGKLASELSIKVHIDGARIFNASVSLNIPVGELCQSADSVSICFAKGLGAPMGSIIVGSKEFIRLARRARKRMGGGTRQVGVVAAMGKYALDNNIERLALDHQRAKYMAKTLYEAGFYQPQEGDDDYGVLVGYGYSKGGRLFRACTHLDVTEDEVRHVTETLLSVARS</sequence>
<protein>
    <recommendedName>
        <fullName evidence="6">Aromatic amino acid beta-eliminating lyase/threonine aldolase domain-containing protein</fullName>
    </recommendedName>
</protein>
<comment type="cofactor">
    <cofactor evidence="1">
        <name>pyridoxal 5'-phosphate</name>
        <dbReference type="ChEBI" id="CHEBI:597326"/>
    </cofactor>
</comment>
<dbReference type="PANTHER" id="PTHR48097:SF9">
    <property type="entry name" value="L-THREONINE ALDOLASE"/>
    <property type="match status" value="1"/>
</dbReference>
<accession>A0AAD3D6V1</accession>
<dbReference type="AlphaFoldDB" id="A0AAD3D6V1"/>
<dbReference type="InterPro" id="IPR001597">
    <property type="entry name" value="ArAA_b-elim_lyase/Thr_aldolase"/>
</dbReference>
<dbReference type="PIRSF" id="PIRSF017617">
    <property type="entry name" value="Thr_aldolase"/>
    <property type="match status" value="1"/>
</dbReference>
<gene>
    <name evidence="7" type="ORF">CTEN210_15407</name>
</gene>
<dbReference type="Pfam" id="PF01212">
    <property type="entry name" value="Beta_elim_lyase"/>
    <property type="match status" value="1"/>
</dbReference>
<keyword evidence="8" id="KW-1185">Reference proteome</keyword>
<comment type="caution">
    <text evidence="7">The sequence shown here is derived from an EMBL/GenBank/DDBJ whole genome shotgun (WGS) entry which is preliminary data.</text>
</comment>
<dbReference type="InterPro" id="IPR015421">
    <property type="entry name" value="PyrdxlP-dep_Trfase_major"/>
</dbReference>
<dbReference type="GO" id="GO:0005829">
    <property type="term" value="C:cytosol"/>
    <property type="evidence" value="ECO:0007669"/>
    <property type="project" value="TreeGrafter"/>
</dbReference>
<dbReference type="SUPFAM" id="SSF53383">
    <property type="entry name" value="PLP-dependent transferases"/>
    <property type="match status" value="1"/>
</dbReference>
<dbReference type="Gene3D" id="3.40.640.10">
    <property type="entry name" value="Type I PLP-dependent aspartate aminotransferase-like (Major domain)"/>
    <property type="match status" value="1"/>
</dbReference>
<dbReference type="GO" id="GO:0008732">
    <property type="term" value="F:L-allo-threonine aldolase activity"/>
    <property type="evidence" value="ECO:0007669"/>
    <property type="project" value="TreeGrafter"/>
</dbReference>
<dbReference type="InterPro" id="IPR023603">
    <property type="entry name" value="Low_specificity_L-TA-like"/>
</dbReference>
<keyword evidence="3" id="KW-0663">Pyridoxal phosphate</keyword>
<evidence type="ECO:0000256" key="3">
    <source>
        <dbReference type="ARBA" id="ARBA00022898"/>
    </source>
</evidence>
<name>A0AAD3D6V1_9STRA</name>
<dbReference type="InterPro" id="IPR015424">
    <property type="entry name" value="PyrdxlP-dep_Trfase"/>
</dbReference>
<evidence type="ECO:0000259" key="6">
    <source>
        <dbReference type="Pfam" id="PF01212"/>
    </source>
</evidence>
<dbReference type="PANTHER" id="PTHR48097">
    <property type="entry name" value="L-THREONINE ALDOLASE-RELATED"/>
    <property type="match status" value="1"/>
</dbReference>
<reference evidence="7 8" key="1">
    <citation type="journal article" date="2021" name="Sci. Rep.">
        <title>The genome of the diatom Chaetoceros tenuissimus carries an ancient integrated fragment of an extant virus.</title>
        <authorList>
            <person name="Hongo Y."/>
            <person name="Kimura K."/>
            <person name="Takaki Y."/>
            <person name="Yoshida Y."/>
            <person name="Baba S."/>
            <person name="Kobayashi G."/>
            <person name="Nagasaki K."/>
            <person name="Hano T."/>
            <person name="Tomaru Y."/>
        </authorList>
    </citation>
    <scope>NUCLEOTIDE SEQUENCE [LARGE SCALE GENOMIC DNA]</scope>
    <source>
        <strain evidence="7 8">NIES-3715</strain>
    </source>
</reference>
<dbReference type="FunFam" id="3.40.640.10:FF:000030">
    <property type="entry name" value="Low-specificity L-threonine aldolase"/>
    <property type="match status" value="1"/>
</dbReference>
<evidence type="ECO:0000256" key="4">
    <source>
        <dbReference type="ARBA" id="ARBA00023239"/>
    </source>
</evidence>
<evidence type="ECO:0000256" key="2">
    <source>
        <dbReference type="ARBA" id="ARBA00006966"/>
    </source>
</evidence>